<protein>
    <submittedName>
        <fullName evidence="2">Dinitrogenase iron-molybdenum cofactor biosynthesis protein</fullName>
    </submittedName>
</protein>
<dbReference type="InterPro" id="IPR033913">
    <property type="entry name" value="MTH1175_dom"/>
</dbReference>
<dbReference type="InterPro" id="IPR003731">
    <property type="entry name" value="Di-Nase_FeMo-co_biosynth"/>
</dbReference>
<dbReference type="SUPFAM" id="SSF53146">
    <property type="entry name" value="Nitrogenase accessory factor-like"/>
    <property type="match status" value="1"/>
</dbReference>
<dbReference type="InterPro" id="IPR036105">
    <property type="entry name" value="DiNase_FeMo-co_biosyn_sf"/>
</dbReference>
<proteinExistence type="predicted"/>
<dbReference type="Gene3D" id="3.30.420.130">
    <property type="entry name" value="Dinitrogenase iron-molybdenum cofactor biosynthesis domain"/>
    <property type="match status" value="1"/>
</dbReference>
<dbReference type="AlphaFoldDB" id="A0A2J6WFT0"/>
<dbReference type="Pfam" id="PF02579">
    <property type="entry name" value="Nitro_FeMo-Co"/>
    <property type="match status" value="1"/>
</dbReference>
<feature type="domain" description="Dinitrogenase iron-molybdenum cofactor biosynthesis" evidence="1">
    <location>
        <begin position="13"/>
        <end position="103"/>
    </location>
</feature>
<reference evidence="2 3" key="1">
    <citation type="submission" date="2018-01" db="EMBL/GenBank/DDBJ databases">
        <title>Metagenomic assembled genomes from two thermal pools in the Uzon Caldera, Kamchatka, Russia.</title>
        <authorList>
            <person name="Wilkins L."/>
            <person name="Ettinger C."/>
        </authorList>
    </citation>
    <scope>NUCLEOTIDE SEQUENCE [LARGE SCALE GENOMIC DNA]</scope>
    <source>
        <strain evidence="2">ZAV-07</strain>
    </source>
</reference>
<accession>A0A2J6WFT0</accession>
<evidence type="ECO:0000313" key="2">
    <source>
        <dbReference type="EMBL" id="PMP68696.1"/>
    </source>
</evidence>
<evidence type="ECO:0000313" key="3">
    <source>
        <dbReference type="Proteomes" id="UP000237040"/>
    </source>
</evidence>
<dbReference type="Proteomes" id="UP000237040">
    <property type="component" value="Unassembled WGS sequence"/>
</dbReference>
<dbReference type="PANTHER" id="PTHR42983:SF1">
    <property type="entry name" value="IRON-MOLYBDENUM PROTEIN"/>
    <property type="match status" value="1"/>
</dbReference>
<dbReference type="EMBL" id="PNIL01000010">
    <property type="protein sequence ID" value="PMP68696.1"/>
    <property type="molecule type" value="Genomic_DNA"/>
</dbReference>
<sequence length="107" mass="11461">MKICVTSTGESLDSALDPRFGRCAYFIIIDSNSMEFEAIPNASSNVRGGAGIEAVQTVINKRVDVLITGDVGPNASRIFNTSNIKVIVGVSGAVRELVERYKKGLLK</sequence>
<dbReference type="PANTHER" id="PTHR42983">
    <property type="entry name" value="DINITROGENASE IRON-MOLYBDENUM COFACTOR PROTEIN-RELATED"/>
    <property type="match status" value="1"/>
</dbReference>
<comment type="caution">
    <text evidence="2">The sequence shown here is derived from an EMBL/GenBank/DDBJ whole genome shotgun (WGS) entry which is preliminary data.</text>
</comment>
<name>A0A2J6WFT0_9BACT</name>
<organism evidence="2 3">
    <name type="scientific">Caldisericum exile</name>
    <dbReference type="NCBI Taxonomy" id="693075"/>
    <lineage>
        <taxon>Bacteria</taxon>
        <taxon>Pseudomonadati</taxon>
        <taxon>Caldisericota/Cryosericota group</taxon>
        <taxon>Caldisericota</taxon>
        <taxon>Caldisericia</taxon>
        <taxon>Caldisericales</taxon>
        <taxon>Caldisericaceae</taxon>
        <taxon>Caldisericum</taxon>
    </lineage>
</organism>
<gene>
    <name evidence="2" type="ORF">C0189_00715</name>
</gene>
<dbReference type="CDD" id="cd00851">
    <property type="entry name" value="MTH1175"/>
    <property type="match status" value="1"/>
</dbReference>
<evidence type="ECO:0000259" key="1">
    <source>
        <dbReference type="Pfam" id="PF02579"/>
    </source>
</evidence>